<protein>
    <submittedName>
        <fullName evidence="6">Uncharacterized protein</fullName>
    </submittedName>
</protein>
<sequence>MRPESMNSIDFGTITNQYRTYPSRWFGLAVLVLLNIMVSWGWLTFSPLVSQSAEFYHVDESMVNWLSTIFVFANFAMTIVTLKLLSWGLRPAIITGSTLLLLGNWVRYAGSRSYADSNIVAVSVGQALIGLSQSVVLSAPTRYSEVWFTSSGRVSATAIMSLASPAGAAIGQVVSPLWVQDPSGIGSMVLYVSIISSAVAVLGFLVPGAPPTPPAPSGIITSRPVLQSLRIFFSSLECFLILIPFWIFTALFISTSSLLNQILSPYGFSDSEAGIGGALIIVAGLAGSAVAAPLIDRTKKFTAALKLGLALGSACYLALIWVPSTRSIGGLYGLLCVMGITSLAIVAVALEAMTEFSHPLGPEITSTFAWAGGQLIGGCFILAGDAMKAGSDAAVPYNMTSFTIFQAVLAISVVPVIMSLGMFGRGDKMVLKRTQLDIVSE</sequence>
<evidence type="ECO:0000313" key="7">
    <source>
        <dbReference type="Proteomes" id="UP000754883"/>
    </source>
</evidence>
<feature type="transmembrane region" description="Helical" evidence="5">
    <location>
        <begin position="25"/>
        <end position="43"/>
    </location>
</feature>
<dbReference type="Proteomes" id="UP000754883">
    <property type="component" value="Unassembled WGS sequence"/>
</dbReference>
<dbReference type="PANTHER" id="PTHR10924">
    <property type="entry name" value="MAJOR FACILITATOR SUPERFAMILY PROTEIN-RELATED"/>
    <property type="match status" value="1"/>
</dbReference>
<dbReference type="GO" id="GO:0022857">
    <property type="term" value="F:transmembrane transporter activity"/>
    <property type="evidence" value="ECO:0007669"/>
    <property type="project" value="InterPro"/>
</dbReference>
<feature type="transmembrane region" description="Helical" evidence="5">
    <location>
        <begin position="404"/>
        <end position="423"/>
    </location>
</feature>
<feature type="transmembrane region" description="Helical" evidence="5">
    <location>
        <begin position="307"/>
        <end position="324"/>
    </location>
</feature>
<evidence type="ECO:0000256" key="2">
    <source>
        <dbReference type="ARBA" id="ARBA00022692"/>
    </source>
</evidence>
<feature type="transmembrane region" description="Helical" evidence="5">
    <location>
        <begin position="330"/>
        <end position="352"/>
    </location>
</feature>
<keyword evidence="2 5" id="KW-0812">Transmembrane</keyword>
<keyword evidence="4 5" id="KW-0472">Membrane</keyword>
<reference evidence="7" key="1">
    <citation type="submission" date="2019-06" db="EMBL/GenBank/DDBJ databases">
        <authorList>
            <person name="Broberg M."/>
        </authorList>
    </citation>
    <scope>NUCLEOTIDE SEQUENCE [LARGE SCALE GENOMIC DNA]</scope>
</reference>
<dbReference type="SUPFAM" id="SSF103473">
    <property type="entry name" value="MFS general substrate transporter"/>
    <property type="match status" value="1"/>
</dbReference>
<evidence type="ECO:0000256" key="4">
    <source>
        <dbReference type="ARBA" id="ARBA00023136"/>
    </source>
</evidence>
<feature type="transmembrane region" description="Helical" evidence="5">
    <location>
        <begin position="63"/>
        <end position="82"/>
    </location>
</feature>
<keyword evidence="3 5" id="KW-1133">Transmembrane helix</keyword>
<reference evidence="6 7" key="2">
    <citation type="submission" date="2021-10" db="EMBL/GenBank/DDBJ databases">
        <authorList>
            <person name="Piombo E."/>
        </authorList>
    </citation>
    <scope>NUCLEOTIDE SEQUENCE [LARGE SCALE GENOMIC DNA]</scope>
</reference>
<dbReference type="InterPro" id="IPR036259">
    <property type="entry name" value="MFS_trans_sf"/>
</dbReference>
<feature type="transmembrane region" description="Helical" evidence="5">
    <location>
        <begin position="118"/>
        <end position="137"/>
    </location>
</feature>
<dbReference type="OrthoDB" id="422206at2759"/>
<name>A0A9N9XU63_9HYPO</name>
<feature type="transmembrane region" description="Helical" evidence="5">
    <location>
        <begin position="158"/>
        <end position="179"/>
    </location>
</feature>
<feature type="transmembrane region" description="Helical" evidence="5">
    <location>
        <begin position="89"/>
        <end position="106"/>
    </location>
</feature>
<gene>
    <name evidence="6" type="ORF">CBYS24578_00012984</name>
</gene>
<organism evidence="6 7">
    <name type="scientific">Clonostachys byssicola</name>
    <dbReference type="NCBI Taxonomy" id="160290"/>
    <lineage>
        <taxon>Eukaryota</taxon>
        <taxon>Fungi</taxon>
        <taxon>Dikarya</taxon>
        <taxon>Ascomycota</taxon>
        <taxon>Pezizomycotina</taxon>
        <taxon>Sordariomycetes</taxon>
        <taxon>Hypocreomycetidae</taxon>
        <taxon>Hypocreales</taxon>
        <taxon>Bionectriaceae</taxon>
        <taxon>Clonostachys</taxon>
    </lineage>
</organism>
<feature type="transmembrane region" description="Helical" evidence="5">
    <location>
        <begin position="231"/>
        <end position="253"/>
    </location>
</feature>
<dbReference type="EMBL" id="CABFNO020001268">
    <property type="protein sequence ID" value="CAG9975526.1"/>
    <property type="molecule type" value="Genomic_DNA"/>
</dbReference>
<dbReference type="Gene3D" id="1.20.1250.20">
    <property type="entry name" value="MFS general substrate transporter like domains"/>
    <property type="match status" value="1"/>
</dbReference>
<dbReference type="InterPro" id="IPR049680">
    <property type="entry name" value="FLVCR1-2_SLC49-like"/>
</dbReference>
<keyword evidence="7" id="KW-1185">Reference proteome</keyword>
<proteinExistence type="predicted"/>
<dbReference type="PANTHER" id="PTHR10924:SF6">
    <property type="entry name" value="SOLUTE CARRIER FAMILY 49 MEMBER A3"/>
    <property type="match status" value="1"/>
</dbReference>
<evidence type="ECO:0000256" key="5">
    <source>
        <dbReference type="SAM" id="Phobius"/>
    </source>
</evidence>
<dbReference type="InterPro" id="IPR011701">
    <property type="entry name" value="MFS"/>
</dbReference>
<evidence type="ECO:0000313" key="6">
    <source>
        <dbReference type="EMBL" id="CAG9975526.1"/>
    </source>
</evidence>
<dbReference type="AlphaFoldDB" id="A0A9N9XU63"/>
<dbReference type="Pfam" id="PF07690">
    <property type="entry name" value="MFS_1"/>
    <property type="match status" value="1"/>
</dbReference>
<dbReference type="GO" id="GO:0016020">
    <property type="term" value="C:membrane"/>
    <property type="evidence" value="ECO:0007669"/>
    <property type="project" value="UniProtKB-SubCell"/>
</dbReference>
<feature type="transmembrane region" description="Helical" evidence="5">
    <location>
        <begin position="364"/>
        <end position="384"/>
    </location>
</feature>
<comment type="subcellular location">
    <subcellularLocation>
        <location evidence="1">Membrane</location>
        <topology evidence="1">Multi-pass membrane protein</topology>
    </subcellularLocation>
</comment>
<evidence type="ECO:0000256" key="3">
    <source>
        <dbReference type="ARBA" id="ARBA00022989"/>
    </source>
</evidence>
<accession>A0A9N9XU63</accession>
<feature type="transmembrane region" description="Helical" evidence="5">
    <location>
        <begin position="273"/>
        <end position="295"/>
    </location>
</feature>
<comment type="caution">
    <text evidence="6">The sequence shown here is derived from an EMBL/GenBank/DDBJ whole genome shotgun (WGS) entry which is preliminary data.</text>
</comment>
<evidence type="ECO:0000256" key="1">
    <source>
        <dbReference type="ARBA" id="ARBA00004141"/>
    </source>
</evidence>
<feature type="transmembrane region" description="Helical" evidence="5">
    <location>
        <begin position="185"/>
        <end position="210"/>
    </location>
</feature>